<evidence type="ECO:0000256" key="1">
    <source>
        <dbReference type="SAM" id="SignalP"/>
    </source>
</evidence>
<dbReference type="AlphaFoldDB" id="A0A239B374"/>
<dbReference type="Pfam" id="PF17820">
    <property type="entry name" value="PDZ_6"/>
    <property type="match status" value="1"/>
</dbReference>
<dbReference type="InterPro" id="IPR001478">
    <property type="entry name" value="PDZ"/>
</dbReference>
<protein>
    <submittedName>
        <fullName evidence="3">PDZ domain-containing protein</fullName>
    </submittedName>
</protein>
<dbReference type="SUPFAM" id="SSF50156">
    <property type="entry name" value="PDZ domain-like"/>
    <property type="match status" value="1"/>
</dbReference>
<evidence type="ECO:0000313" key="3">
    <source>
        <dbReference type="EMBL" id="SNS02436.1"/>
    </source>
</evidence>
<keyword evidence="1" id="KW-0732">Signal</keyword>
<feature type="chain" id="PRO_5012104995" evidence="1">
    <location>
        <begin position="23"/>
        <end position="253"/>
    </location>
</feature>
<accession>A0A239B374</accession>
<proteinExistence type="predicted"/>
<dbReference type="InterPro" id="IPR036034">
    <property type="entry name" value="PDZ_sf"/>
</dbReference>
<dbReference type="Proteomes" id="UP000198305">
    <property type="component" value="Unassembled WGS sequence"/>
</dbReference>
<evidence type="ECO:0000313" key="4">
    <source>
        <dbReference type="Proteomes" id="UP000198305"/>
    </source>
</evidence>
<gene>
    <name evidence="3" type="ORF">SAMN05192560_2273</name>
</gene>
<dbReference type="RefSeq" id="WP_179212150.1">
    <property type="nucleotide sequence ID" value="NZ_FZOA01000012.1"/>
</dbReference>
<evidence type="ECO:0000259" key="2">
    <source>
        <dbReference type="PROSITE" id="PS50106"/>
    </source>
</evidence>
<keyword evidence="4" id="KW-1185">Reference proteome</keyword>
<dbReference type="EMBL" id="FZOA01000012">
    <property type="protein sequence ID" value="SNS02436.1"/>
    <property type="molecule type" value="Genomic_DNA"/>
</dbReference>
<dbReference type="PROSITE" id="PS50106">
    <property type="entry name" value="PDZ"/>
    <property type="match status" value="1"/>
</dbReference>
<dbReference type="SMART" id="SM00228">
    <property type="entry name" value="PDZ"/>
    <property type="match status" value="1"/>
</dbReference>
<sequence length="253" mass="27518">MRAYLVLILFAMLAACSTPAVKEPVPVIPPLPEGTIAEPEVEKNPYTQHFVARDLHGIKLQEATGQPRIYQGRLEMDDYQRMLSDGYEMVGYASFESGEVPHSYALAQANRVNAAAVIVYTKPLVELASTVRSRQTQQQSERKNVMIGNEKAYSHFASYWAKLIPQALGVHVMQRRDGDVEPGLIVLAVVTGSPAAEAGVAIGDRLLTLGGEALSSGQVLQAASQRYAGQDVELVFKRAQAQQRVRVTPGSNG</sequence>
<dbReference type="PROSITE" id="PS51257">
    <property type="entry name" value="PROKAR_LIPOPROTEIN"/>
    <property type="match status" value="1"/>
</dbReference>
<organism evidence="3 4">
    <name type="scientific">Methylobacillus rhizosphaerae</name>
    <dbReference type="NCBI Taxonomy" id="551994"/>
    <lineage>
        <taxon>Bacteria</taxon>
        <taxon>Pseudomonadati</taxon>
        <taxon>Pseudomonadota</taxon>
        <taxon>Betaproteobacteria</taxon>
        <taxon>Nitrosomonadales</taxon>
        <taxon>Methylophilaceae</taxon>
        <taxon>Methylobacillus</taxon>
    </lineage>
</organism>
<dbReference type="Gene3D" id="2.30.42.10">
    <property type="match status" value="1"/>
</dbReference>
<feature type="signal peptide" evidence="1">
    <location>
        <begin position="1"/>
        <end position="22"/>
    </location>
</feature>
<reference evidence="4" key="1">
    <citation type="submission" date="2017-06" db="EMBL/GenBank/DDBJ databases">
        <authorList>
            <person name="Varghese N."/>
            <person name="Submissions S."/>
        </authorList>
    </citation>
    <scope>NUCLEOTIDE SEQUENCE [LARGE SCALE GENOMIC DNA]</scope>
    <source>
        <strain evidence="4">Ca-68</strain>
    </source>
</reference>
<dbReference type="InterPro" id="IPR041489">
    <property type="entry name" value="PDZ_6"/>
</dbReference>
<name>A0A239B374_9PROT</name>
<feature type="domain" description="PDZ" evidence="2">
    <location>
        <begin position="168"/>
        <end position="216"/>
    </location>
</feature>